<keyword evidence="4 7" id="KW-0489">Methyltransferase</keyword>
<evidence type="ECO:0000256" key="5">
    <source>
        <dbReference type="ARBA" id="ARBA00022679"/>
    </source>
</evidence>
<dbReference type="GO" id="GO:0070475">
    <property type="term" value="P:rRNA base methylation"/>
    <property type="evidence" value="ECO:0007669"/>
    <property type="project" value="UniProtKB-UniRule"/>
</dbReference>
<comment type="function">
    <text evidence="7">Specifically methylates the N4 position of cytidine in position 1402 (C1402) of 16S rRNA.</text>
</comment>
<comment type="catalytic activity">
    <reaction evidence="7">
        <text>cytidine(1402) in 16S rRNA + S-adenosyl-L-methionine = N(4)-methylcytidine(1402) in 16S rRNA + S-adenosyl-L-homocysteine + H(+)</text>
        <dbReference type="Rhea" id="RHEA:42928"/>
        <dbReference type="Rhea" id="RHEA-COMP:10286"/>
        <dbReference type="Rhea" id="RHEA-COMP:10287"/>
        <dbReference type="ChEBI" id="CHEBI:15378"/>
        <dbReference type="ChEBI" id="CHEBI:57856"/>
        <dbReference type="ChEBI" id="CHEBI:59789"/>
        <dbReference type="ChEBI" id="CHEBI:74506"/>
        <dbReference type="ChEBI" id="CHEBI:82748"/>
        <dbReference type="EC" id="2.1.1.199"/>
    </reaction>
</comment>
<dbReference type="AlphaFoldDB" id="A0A2A2F4T2"/>
<comment type="similarity">
    <text evidence="1 7">Belongs to the methyltransferase superfamily. RsmH family.</text>
</comment>
<comment type="subcellular location">
    <subcellularLocation>
        <location evidence="7">Cytoplasm</location>
    </subcellularLocation>
</comment>
<dbReference type="HAMAP" id="MF_01007">
    <property type="entry name" value="16SrRNA_methyltr_H"/>
    <property type="match status" value="1"/>
</dbReference>
<dbReference type="Proteomes" id="UP000218896">
    <property type="component" value="Unassembled WGS sequence"/>
</dbReference>
<evidence type="ECO:0000313" key="9">
    <source>
        <dbReference type="Proteomes" id="UP000218896"/>
    </source>
</evidence>
<dbReference type="SUPFAM" id="SSF53335">
    <property type="entry name" value="S-adenosyl-L-methionine-dependent methyltransferases"/>
    <property type="match status" value="1"/>
</dbReference>
<dbReference type="OrthoDB" id="9806637at2"/>
<dbReference type="GO" id="GO:0071424">
    <property type="term" value="F:rRNA (cytosine-N4-)-methyltransferase activity"/>
    <property type="evidence" value="ECO:0007669"/>
    <property type="project" value="UniProtKB-UniRule"/>
</dbReference>
<feature type="binding site" evidence="7">
    <location>
        <position position="51"/>
    </location>
    <ligand>
        <name>S-adenosyl-L-methionine</name>
        <dbReference type="ChEBI" id="CHEBI:59789"/>
    </ligand>
</feature>
<feature type="binding site" evidence="7">
    <location>
        <position position="105"/>
    </location>
    <ligand>
        <name>S-adenosyl-L-methionine</name>
        <dbReference type="ChEBI" id="CHEBI:59789"/>
    </ligand>
</feature>
<dbReference type="FunFam" id="1.10.150.170:FF:000001">
    <property type="entry name" value="Ribosomal RNA small subunit methyltransferase H"/>
    <property type="match status" value="1"/>
</dbReference>
<keyword evidence="2 7" id="KW-0963">Cytoplasm</keyword>
<dbReference type="EMBL" id="NSKD01000005">
    <property type="protein sequence ID" value="PAU79948.1"/>
    <property type="molecule type" value="Genomic_DNA"/>
</dbReference>
<dbReference type="RefSeq" id="WP_095618016.1">
    <property type="nucleotide sequence ID" value="NZ_NSKD01000005.1"/>
</dbReference>
<sequence>MAHESVLQQEAVDALVTTPAGRYVDATFGRGGHSRAILDQLDDSGRLLVLDRDPEAIRVARELAEADPRVSVQRGDFGSLAGLLNEAGWSWVDGVLFDLGVSSPQLDEPERGFSFRHDGPLDMRMDPDTGQSAADWLANEDEKEIARVLRDYGEERFAKRIARRIVEARQEQPVTRTTQLAELIREAVPFEDRYKHPATRSFQAIRIRVNEELPQLDEALRQAVDHLGPGGRLVVISFHSLEDRRVKRFMRDLSRGPQLPRGVPVTAEMEETGFRTVGRAVQASEAERSVNVRARSAVMRVLERSSAGEA</sequence>
<feature type="binding site" evidence="7">
    <location>
        <position position="77"/>
    </location>
    <ligand>
        <name>S-adenosyl-L-methionine</name>
        <dbReference type="ChEBI" id="CHEBI:59789"/>
    </ligand>
</feature>
<protein>
    <recommendedName>
        <fullName evidence="7">Ribosomal RNA small subunit methyltransferase H</fullName>
        <ecNumber evidence="7">2.1.1.199</ecNumber>
    </recommendedName>
    <alternativeName>
        <fullName evidence="7">16S rRNA m(4)C1402 methyltransferase</fullName>
    </alternativeName>
    <alternativeName>
        <fullName evidence="7">rRNA (cytosine-N(4)-)-methyltransferase RsmH</fullName>
    </alternativeName>
</protein>
<evidence type="ECO:0000256" key="1">
    <source>
        <dbReference type="ARBA" id="ARBA00010396"/>
    </source>
</evidence>
<accession>A0A2A2F4T2</accession>
<feature type="binding site" evidence="7">
    <location>
        <begin position="31"/>
        <end position="33"/>
    </location>
    <ligand>
        <name>S-adenosyl-L-methionine</name>
        <dbReference type="ChEBI" id="CHEBI:59789"/>
    </ligand>
</feature>
<evidence type="ECO:0000313" key="8">
    <source>
        <dbReference type="EMBL" id="PAU79948.1"/>
    </source>
</evidence>
<keyword evidence="9" id="KW-1185">Reference proteome</keyword>
<dbReference type="PANTHER" id="PTHR11265">
    <property type="entry name" value="S-ADENOSYL-METHYLTRANSFERASE MRAW"/>
    <property type="match status" value="1"/>
</dbReference>
<dbReference type="EC" id="2.1.1.199" evidence="7"/>
<keyword evidence="3 7" id="KW-0698">rRNA processing</keyword>
<dbReference type="NCBIfam" id="TIGR00006">
    <property type="entry name" value="16S rRNA (cytosine(1402)-N(4))-methyltransferase RsmH"/>
    <property type="match status" value="1"/>
</dbReference>
<reference evidence="8 9" key="1">
    <citation type="submission" date="2017-08" db="EMBL/GenBank/DDBJ databases">
        <title>Halovibrio sewagensis sp. nov., isolated from wastewater of high salinity.</title>
        <authorList>
            <person name="Dong X."/>
            <person name="Zhang G."/>
        </authorList>
    </citation>
    <scope>NUCLEOTIDE SEQUENCE [LARGE SCALE GENOMIC DNA]</scope>
    <source>
        <strain evidence="8 9">YL5-2</strain>
    </source>
</reference>
<comment type="caution">
    <text evidence="8">The sequence shown here is derived from an EMBL/GenBank/DDBJ whole genome shotgun (WGS) entry which is preliminary data.</text>
</comment>
<dbReference type="InterPro" id="IPR023397">
    <property type="entry name" value="SAM-dep_MeTrfase_MraW_recog"/>
</dbReference>
<evidence type="ECO:0000256" key="2">
    <source>
        <dbReference type="ARBA" id="ARBA00022490"/>
    </source>
</evidence>
<evidence type="ECO:0000256" key="3">
    <source>
        <dbReference type="ARBA" id="ARBA00022552"/>
    </source>
</evidence>
<organism evidence="8 9">
    <name type="scientific">Halovibrio salipaludis</name>
    <dbReference type="NCBI Taxonomy" id="2032626"/>
    <lineage>
        <taxon>Bacteria</taxon>
        <taxon>Pseudomonadati</taxon>
        <taxon>Pseudomonadota</taxon>
        <taxon>Gammaproteobacteria</taxon>
        <taxon>Oceanospirillales</taxon>
        <taxon>Halomonadaceae</taxon>
        <taxon>Halovibrio</taxon>
    </lineage>
</organism>
<dbReference type="PIRSF" id="PIRSF004486">
    <property type="entry name" value="MraW"/>
    <property type="match status" value="1"/>
</dbReference>
<keyword evidence="6 7" id="KW-0949">S-adenosyl-L-methionine</keyword>
<evidence type="ECO:0000256" key="7">
    <source>
        <dbReference type="HAMAP-Rule" id="MF_01007"/>
    </source>
</evidence>
<keyword evidence="5 7" id="KW-0808">Transferase</keyword>
<dbReference type="SUPFAM" id="SSF81799">
    <property type="entry name" value="Putative methyltransferase TM0872, insert domain"/>
    <property type="match status" value="1"/>
</dbReference>
<dbReference type="Gene3D" id="1.10.150.170">
    <property type="entry name" value="Putative methyltransferase TM0872, insert domain"/>
    <property type="match status" value="1"/>
</dbReference>
<name>A0A2A2F4T2_9GAMM</name>
<dbReference type="Gene3D" id="3.40.50.150">
    <property type="entry name" value="Vaccinia Virus protein VP39"/>
    <property type="match status" value="1"/>
</dbReference>
<evidence type="ECO:0000256" key="4">
    <source>
        <dbReference type="ARBA" id="ARBA00022603"/>
    </source>
</evidence>
<evidence type="ECO:0000256" key="6">
    <source>
        <dbReference type="ARBA" id="ARBA00022691"/>
    </source>
</evidence>
<gene>
    <name evidence="7" type="primary">rsmH</name>
    <name evidence="8" type="ORF">CK501_12170</name>
</gene>
<proteinExistence type="inferred from homology"/>
<dbReference type="Pfam" id="PF01795">
    <property type="entry name" value="Methyltransf_5"/>
    <property type="match status" value="1"/>
</dbReference>
<dbReference type="PANTHER" id="PTHR11265:SF0">
    <property type="entry name" value="12S RRNA N4-METHYLCYTIDINE METHYLTRANSFERASE"/>
    <property type="match status" value="1"/>
</dbReference>
<dbReference type="GO" id="GO:0005737">
    <property type="term" value="C:cytoplasm"/>
    <property type="evidence" value="ECO:0007669"/>
    <property type="project" value="UniProtKB-SubCell"/>
</dbReference>
<dbReference type="InterPro" id="IPR029063">
    <property type="entry name" value="SAM-dependent_MTases_sf"/>
</dbReference>
<dbReference type="InterPro" id="IPR002903">
    <property type="entry name" value="RsmH"/>
</dbReference>
<feature type="binding site" evidence="7">
    <location>
        <position position="98"/>
    </location>
    <ligand>
        <name>S-adenosyl-L-methionine</name>
        <dbReference type="ChEBI" id="CHEBI:59789"/>
    </ligand>
</feature>